<evidence type="ECO:0000313" key="3">
    <source>
        <dbReference type="Proteomes" id="UP001215598"/>
    </source>
</evidence>
<comment type="caution">
    <text evidence="2">The sequence shown here is derived from an EMBL/GenBank/DDBJ whole genome shotgun (WGS) entry which is preliminary data.</text>
</comment>
<organism evidence="2 3">
    <name type="scientific">Mycena metata</name>
    <dbReference type="NCBI Taxonomy" id="1033252"/>
    <lineage>
        <taxon>Eukaryota</taxon>
        <taxon>Fungi</taxon>
        <taxon>Dikarya</taxon>
        <taxon>Basidiomycota</taxon>
        <taxon>Agaricomycotina</taxon>
        <taxon>Agaricomycetes</taxon>
        <taxon>Agaricomycetidae</taxon>
        <taxon>Agaricales</taxon>
        <taxon>Marasmiineae</taxon>
        <taxon>Mycenaceae</taxon>
        <taxon>Mycena</taxon>
    </lineage>
</organism>
<dbReference type="AlphaFoldDB" id="A0AAD7HQY4"/>
<keyword evidence="1" id="KW-0812">Transmembrane</keyword>
<dbReference type="Proteomes" id="UP001215598">
    <property type="component" value="Unassembled WGS sequence"/>
</dbReference>
<name>A0AAD7HQY4_9AGAR</name>
<keyword evidence="1" id="KW-0472">Membrane</keyword>
<feature type="non-terminal residue" evidence="2">
    <location>
        <position position="192"/>
    </location>
</feature>
<dbReference type="EMBL" id="JARKIB010000191">
    <property type="protein sequence ID" value="KAJ7725779.1"/>
    <property type="molecule type" value="Genomic_DNA"/>
</dbReference>
<gene>
    <name evidence="2" type="ORF">B0H16DRAFT_1593732</name>
</gene>
<sequence length="192" mass="21520">VPAGYLFLCPLQDLQSNVPGQSVVTGRAVYWSLNLSGFERLSTDEARNLGRSWNGNVYVGLHQFHRGKGFDPDSQELAQHLGYPLYQLSEQLEVTFAHVEEETFGTVNYLESNPMLPRDSAQIPGLSIEDCPVTDIAMTETEMPGPFQLDAEMPTTLSWAWKLVTAVKLMLMIYLAISWVYERVQEGMQGGM</sequence>
<feature type="transmembrane region" description="Helical" evidence="1">
    <location>
        <begin position="159"/>
        <end position="181"/>
    </location>
</feature>
<protein>
    <submittedName>
        <fullName evidence="2">Uncharacterized protein</fullName>
    </submittedName>
</protein>
<accession>A0AAD7HQY4</accession>
<keyword evidence="1" id="KW-1133">Transmembrane helix</keyword>
<evidence type="ECO:0000313" key="2">
    <source>
        <dbReference type="EMBL" id="KAJ7725779.1"/>
    </source>
</evidence>
<reference evidence="2" key="1">
    <citation type="submission" date="2023-03" db="EMBL/GenBank/DDBJ databases">
        <title>Massive genome expansion in bonnet fungi (Mycena s.s.) driven by repeated elements and novel gene families across ecological guilds.</title>
        <authorList>
            <consortium name="Lawrence Berkeley National Laboratory"/>
            <person name="Harder C.B."/>
            <person name="Miyauchi S."/>
            <person name="Viragh M."/>
            <person name="Kuo A."/>
            <person name="Thoen E."/>
            <person name="Andreopoulos B."/>
            <person name="Lu D."/>
            <person name="Skrede I."/>
            <person name="Drula E."/>
            <person name="Henrissat B."/>
            <person name="Morin E."/>
            <person name="Kohler A."/>
            <person name="Barry K."/>
            <person name="LaButti K."/>
            <person name="Morin E."/>
            <person name="Salamov A."/>
            <person name="Lipzen A."/>
            <person name="Mereny Z."/>
            <person name="Hegedus B."/>
            <person name="Baldrian P."/>
            <person name="Stursova M."/>
            <person name="Weitz H."/>
            <person name="Taylor A."/>
            <person name="Grigoriev I.V."/>
            <person name="Nagy L.G."/>
            <person name="Martin F."/>
            <person name="Kauserud H."/>
        </authorList>
    </citation>
    <scope>NUCLEOTIDE SEQUENCE</scope>
    <source>
        <strain evidence="2">CBHHK182m</strain>
    </source>
</reference>
<keyword evidence="3" id="KW-1185">Reference proteome</keyword>
<proteinExistence type="predicted"/>
<evidence type="ECO:0000256" key="1">
    <source>
        <dbReference type="SAM" id="Phobius"/>
    </source>
</evidence>